<dbReference type="Pfam" id="PF06325">
    <property type="entry name" value="PrmA"/>
    <property type="match status" value="1"/>
</dbReference>
<dbReference type="CDD" id="cd02440">
    <property type="entry name" value="AdoMet_MTases"/>
    <property type="match status" value="1"/>
</dbReference>
<gene>
    <name evidence="1" type="ORF">TSUD_161140</name>
</gene>
<dbReference type="InterPro" id="IPR029063">
    <property type="entry name" value="SAM-dependent_MTases_sf"/>
</dbReference>
<dbReference type="OrthoDB" id="7848332at2759"/>
<name>A0A2Z6MDU8_TRISU</name>
<dbReference type="SUPFAM" id="SSF53335">
    <property type="entry name" value="S-adenosyl-L-methionine-dependent methyltransferases"/>
    <property type="match status" value="1"/>
</dbReference>
<evidence type="ECO:0000313" key="2">
    <source>
        <dbReference type="Proteomes" id="UP000242715"/>
    </source>
</evidence>
<dbReference type="Proteomes" id="UP000242715">
    <property type="component" value="Unassembled WGS sequence"/>
</dbReference>
<proteinExistence type="predicted"/>
<dbReference type="EMBL" id="DF973413">
    <property type="protein sequence ID" value="GAU30028.1"/>
    <property type="molecule type" value="Genomic_DNA"/>
</dbReference>
<dbReference type="AlphaFoldDB" id="A0A2Z6MDU8"/>
<protein>
    <submittedName>
        <fullName evidence="1">Uncharacterized protein</fullName>
    </submittedName>
</protein>
<keyword evidence="2" id="KW-1185">Reference proteome</keyword>
<reference evidence="2" key="1">
    <citation type="journal article" date="2017" name="Front. Plant Sci.">
        <title>Climate Clever Clovers: New Paradigm to Reduce the Environmental Footprint of Ruminants by Breeding Low Methanogenic Forages Utilizing Haplotype Variation.</title>
        <authorList>
            <person name="Kaur P."/>
            <person name="Appels R."/>
            <person name="Bayer P.E."/>
            <person name="Keeble-Gagnere G."/>
            <person name="Wang J."/>
            <person name="Hirakawa H."/>
            <person name="Shirasawa K."/>
            <person name="Vercoe P."/>
            <person name="Stefanova K."/>
            <person name="Durmic Z."/>
            <person name="Nichols P."/>
            <person name="Revell C."/>
            <person name="Isobe S.N."/>
            <person name="Edwards D."/>
            <person name="Erskine W."/>
        </authorList>
    </citation>
    <scope>NUCLEOTIDE SEQUENCE [LARGE SCALE GENOMIC DNA]</scope>
    <source>
        <strain evidence="2">cv. Daliak</strain>
    </source>
</reference>
<dbReference type="Gene3D" id="3.40.50.150">
    <property type="entry name" value="Vaccinia Virus protein VP39"/>
    <property type="match status" value="1"/>
</dbReference>
<organism evidence="1 2">
    <name type="scientific">Trifolium subterraneum</name>
    <name type="common">Subterranean clover</name>
    <dbReference type="NCBI Taxonomy" id="3900"/>
    <lineage>
        <taxon>Eukaryota</taxon>
        <taxon>Viridiplantae</taxon>
        <taxon>Streptophyta</taxon>
        <taxon>Embryophyta</taxon>
        <taxon>Tracheophyta</taxon>
        <taxon>Spermatophyta</taxon>
        <taxon>Magnoliopsida</taxon>
        <taxon>eudicotyledons</taxon>
        <taxon>Gunneridae</taxon>
        <taxon>Pentapetalae</taxon>
        <taxon>rosids</taxon>
        <taxon>fabids</taxon>
        <taxon>Fabales</taxon>
        <taxon>Fabaceae</taxon>
        <taxon>Papilionoideae</taxon>
        <taxon>50 kb inversion clade</taxon>
        <taxon>NPAAA clade</taxon>
        <taxon>Hologalegina</taxon>
        <taxon>IRL clade</taxon>
        <taxon>Trifolieae</taxon>
        <taxon>Trifolium</taxon>
    </lineage>
</organism>
<accession>A0A2Z6MDU8</accession>
<evidence type="ECO:0000313" key="1">
    <source>
        <dbReference type="EMBL" id="GAU30028.1"/>
    </source>
</evidence>
<sequence>MKRQILTYGVVKVVLDLGAGSGILAIWSAQVGAKKVYAVEAVKMPKHSGALGAMVEVLWVCHVFKHLKLSDSIFN</sequence>